<evidence type="ECO:0000259" key="4">
    <source>
        <dbReference type="PROSITE" id="PS50048"/>
    </source>
</evidence>
<dbReference type="InterPro" id="IPR001138">
    <property type="entry name" value="Zn2Cys6_DnaBD"/>
</dbReference>
<dbReference type="InterPro" id="IPR021858">
    <property type="entry name" value="Fun_TF"/>
</dbReference>
<comment type="subcellular location">
    <subcellularLocation>
        <location evidence="1">Nucleus</location>
    </subcellularLocation>
</comment>
<dbReference type="GO" id="GO:0000976">
    <property type="term" value="F:transcription cis-regulatory region binding"/>
    <property type="evidence" value="ECO:0007669"/>
    <property type="project" value="TreeGrafter"/>
</dbReference>
<dbReference type="Pfam" id="PF11951">
    <property type="entry name" value="Fungal_trans_2"/>
    <property type="match status" value="1"/>
</dbReference>
<dbReference type="Pfam" id="PF00172">
    <property type="entry name" value="Zn_clus"/>
    <property type="match status" value="1"/>
</dbReference>
<dbReference type="Gene3D" id="4.10.240.10">
    <property type="entry name" value="Zn(2)-C6 fungal-type DNA-binding domain"/>
    <property type="match status" value="1"/>
</dbReference>
<dbReference type="Proteomes" id="UP001166286">
    <property type="component" value="Unassembled WGS sequence"/>
</dbReference>
<dbReference type="PROSITE" id="PS50048">
    <property type="entry name" value="ZN2_CY6_FUNGAL_2"/>
    <property type="match status" value="1"/>
</dbReference>
<feature type="compositionally biased region" description="Polar residues" evidence="3">
    <location>
        <begin position="39"/>
        <end position="52"/>
    </location>
</feature>
<feature type="region of interest" description="Disordered" evidence="3">
    <location>
        <begin position="21"/>
        <end position="77"/>
    </location>
</feature>
<feature type="compositionally biased region" description="Acidic residues" evidence="3">
    <location>
        <begin position="133"/>
        <end position="144"/>
    </location>
</feature>
<dbReference type="GO" id="GO:0000981">
    <property type="term" value="F:DNA-binding transcription factor activity, RNA polymerase II-specific"/>
    <property type="evidence" value="ECO:0007669"/>
    <property type="project" value="InterPro"/>
</dbReference>
<feature type="compositionally biased region" description="Basic residues" evidence="3">
    <location>
        <begin position="61"/>
        <end position="77"/>
    </location>
</feature>
<dbReference type="PANTHER" id="PTHR37534:SF10">
    <property type="entry name" value="ZN(II)2CYS6 TRANSCRIPTION FACTOR (EUROFUNG)"/>
    <property type="match status" value="1"/>
</dbReference>
<dbReference type="GO" id="GO:0005634">
    <property type="term" value="C:nucleus"/>
    <property type="evidence" value="ECO:0007669"/>
    <property type="project" value="UniProtKB-SubCell"/>
</dbReference>
<dbReference type="GO" id="GO:0008270">
    <property type="term" value="F:zinc ion binding"/>
    <property type="evidence" value="ECO:0007669"/>
    <property type="project" value="InterPro"/>
</dbReference>
<organism evidence="5 6">
    <name type="scientific">Cladonia borealis</name>
    <dbReference type="NCBI Taxonomy" id="184061"/>
    <lineage>
        <taxon>Eukaryota</taxon>
        <taxon>Fungi</taxon>
        <taxon>Dikarya</taxon>
        <taxon>Ascomycota</taxon>
        <taxon>Pezizomycotina</taxon>
        <taxon>Lecanoromycetes</taxon>
        <taxon>OSLEUM clade</taxon>
        <taxon>Lecanoromycetidae</taxon>
        <taxon>Lecanorales</taxon>
        <taxon>Lecanorineae</taxon>
        <taxon>Cladoniaceae</taxon>
        <taxon>Cladonia</taxon>
    </lineage>
</organism>
<dbReference type="CDD" id="cd00067">
    <property type="entry name" value="GAL4"/>
    <property type="match status" value="1"/>
</dbReference>
<comment type="caution">
    <text evidence="5">The sequence shown here is derived from an EMBL/GenBank/DDBJ whole genome shotgun (WGS) entry which is preliminary data.</text>
</comment>
<dbReference type="SUPFAM" id="SSF57701">
    <property type="entry name" value="Zn2/Cys6 DNA-binding domain"/>
    <property type="match status" value="1"/>
</dbReference>
<feature type="compositionally biased region" description="Polar residues" evidence="3">
    <location>
        <begin position="225"/>
        <end position="240"/>
    </location>
</feature>
<gene>
    <name evidence="5" type="ORF">JMJ35_005862</name>
</gene>
<feature type="region of interest" description="Disordered" evidence="3">
    <location>
        <begin position="102"/>
        <end position="241"/>
    </location>
</feature>
<sequence>MSNFYPLGFPQIAGGAVKLNTDLSSQNPQAGPGPIESLGANTSNWINSTGQTPIEEATPTPRRRRPSGTGHIKHRRTRNGCYTCRSRRVKCDEIRPKCERCQKGSRDCTYPESRTTPSNSGTSKREQSGTTAEDSEPSPDEDNSAEIPLSEGRRGQKIKSDKPASESSKSSKGSHSSTVSRRGTATSPAEQPRPSVEQVKQESGLSPSTEASSTSASTGLDKTAKFSSVSTEPPQDTKPWSQLPPDLQYYLDYHKTHLTSHHWFFKHDANHFLHTILVDLALHYDPLLYAVVGFAAFQSTVTRPRGKIQDFLGYYNKSVSLLRKSLYNNERHTDATMLTILQLATFEDYLGDFVSLLGHQKAAYGMLTELYSPQTIMETEVRRKMLVWYIRFDVMGGLLSGYETVLSRDWFLAKERYYSQQSSIYPMSIDYKIEATIAKYRVLATDLTLLLAQLPRGEISADEFARESEGISEQISSWRDNLDAVFGDEAYQVTYFGERKPNPDDIVNPYLPGGLYKGPLFTFNLMLIDWHAISLLHQYKAATLLNRRPPPEVGAIALEICRITEAIEYWPDSPAGAFLNTQGSLALAATFLPRDQKHIMWCRRKFAKVESLGHIYPPTFRQQMAQAWGLPEVNRSWLPEEEACPQIIRSIHSFMENRLPQPEGRSRGEDQQKMKGLFSKLRIEEDSSPETVSTLTEERGFAQSLAGPEIDFNMDSDDSMLDQSRESFYNMAVEDVELQERLRAQYVQ</sequence>
<feature type="compositionally biased region" description="Low complexity" evidence="3">
    <location>
        <begin position="165"/>
        <end position="180"/>
    </location>
</feature>
<feature type="compositionally biased region" description="Low complexity" evidence="3">
    <location>
        <begin position="202"/>
        <end position="220"/>
    </location>
</feature>
<protein>
    <recommendedName>
        <fullName evidence="4">Zn(2)-C6 fungal-type domain-containing protein</fullName>
    </recommendedName>
</protein>
<proteinExistence type="predicted"/>
<dbReference type="PANTHER" id="PTHR37534">
    <property type="entry name" value="TRANSCRIPTIONAL ACTIVATOR PROTEIN UGA3"/>
    <property type="match status" value="1"/>
</dbReference>
<evidence type="ECO:0000256" key="2">
    <source>
        <dbReference type="ARBA" id="ARBA00023242"/>
    </source>
</evidence>
<dbReference type="InterPro" id="IPR036864">
    <property type="entry name" value="Zn2-C6_fun-type_DNA-bd_sf"/>
</dbReference>
<dbReference type="AlphaFoldDB" id="A0AA39V4H1"/>
<evidence type="ECO:0000313" key="5">
    <source>
        <dbReference type="EMBL" id="KAK0511289.1"/>
    </source>
</evidence>
<dbReference type="CDD" id="cd12148">
    <property type="entry name" value="fungal_TF_MHR"/>
    <property type="match status" value="1"/>
</dbReference>
<keyword evidence="6" id="KW-1185">Reference proteome</keyword>
<keyword evidence="2" id="KW-0539">Nucleus</keyword>
<evidence type="ECO:0000313" key="6">
    <source>
        <dbReference type="Proteomes" id="UP001166286"/>
    </source>
</evidence>
<dbReference type="SMART" id="SM00066">
    <property type="entry name" value="GAL4"/>
    <property type="match status" value="1"/>
</dbReference>
<evidence type="ECO:0000256" key="3">
    <source>
        <dbReference type="SAM" id="MobiDB-lite"/>
    </source>
</evidence>
<feature type="compositionally biased region" description="Polar residues" evidence="3">
    <location>
        <begin position="112"/>
        <end position="132"/>
    </location>
</feature>
<feature type="domain" description="Zn(2)-C6 fungal-type" evidence="4">
    <location>
        <begin position="80"/>
        <end position="110"/>
    </location>
</feature>
<dbReference type="EMBL" id="JAFEKC020000013">
    <property type="protein sequence ID" value="KAK0511289.1"/>
    <property type="molecule type" value="Genomic_DNA"/>
</dbReference>
<feature type="compositionally biased region" description="Basic and acidic residues" evidence="3">
    <location>
        <begin position="151"/>
        <end position="164"/>
    </location>
</feature>
<evidence type="ECO:0000256" key="1">
    <source>
        <dbReference type="ARBA" id="ARBA00004123"/>
    </source>
</evidence>
<reference evidence="5" key="1">
    <citation type="submission" date="2023-03" db="EMBL/GenBank/DDBJ databases">
        <title>Complete genome of Cladonia borealis.</title>
        <authorList>
            <person name="Park H."/>
        </authorList>
    </citation>
    <scope>NUCLEOTIDE SEQUENCE</scope>
    <source>
        <strain evidence="5">ANT050790</strain>
    </source>
</reference>
<accession>A0AA39V4H1</accession>
<dbReference type="GO" id="GO:0045944">
    <property type="term" value="P:positive regulation of transcription by RNA polymerase II"/>
    <property type="evidence" value="ECO:0007669"/>
    <property type="project" value="TreeGrafter"/>
</dbReference>
<name>A0AA39V4H1_9LECA</name>
<dbReference type="PROSITE" id="PS00463">
    <property type="entry name" value="ZN2_CY6_FUNGAL_1"/>
    <property type="match status" value="1"/>
</dbReference>